<comment type="subunit">
    <text evidence="9 10">Homodimer, forms a heterotetramer with a Cas2 homodimer.</text>
</comment>
<evidence type="ECO:0000256" key="5">
    <source>
        <dbReference type="ARBA" id="ARBA00022842"/>
    </source>
</evidence>
<dbReference type="GO" id="GO:0046872">
    <property type="term" value="F:metal ion binding"/>
    <property type="evidence" value="ECO:0007669"/>
    <property type="project" value="UniProtKB-UniRule"/>
</dbReference>
<evidence type="ECO:0000256" key="8">
    <source>
        <dbReference type="ARBA" id="ARBA00023211"/>
    </source>
</evidence>
<dbReference type="Gene3D" id="1.20.120.920">
    <property type="entry name" value="CRISPR-associated endonuclease Cas1, C-terminal domain"/>
    <property type="match status" value="1"/>
</dbReference>
<dbReference type="InterPro" id="IPR050646">
    <property type="entry name" value="Cas1"/>
</dbReference>
<keyword evidence="4 10" id="KW-0378">Hydrolase</keyword>
<evidence type="ECO:0000256" key="9">
    <source>
        <dbReference type="ARBA" id="ARBA00038592"/>
    </source>
</evidence>
<keyword evidence="8 10" id="KW-0464">Manganese</keyword>
<feature type="binding site" evidence="10">
    <location>
        <position position="166"/>
    </location>
    <ligand>
        <name>Mn(2+)</name>
        <dbReference type="ChEBI" id="CHEBI:29035"/>
    </ligand>
</feature>
<dbReference type="CDD" id="cd09721">
    <property type="entry name" value="Cas1_I-C"/>
    <property type="match status" value="1"/>
</dbReference>
<evidence type="ECO:0000256" key="3">
    <source>
        <dbReference type="ARBA" id="ARBA00022759"/>
    </source>
</evidence>
<dbReference type="InterPro" id="IPR019856">
    <property type="entry name" value="CRISPR-assoc_Cas1_DVULG"/>
</dbReference>
<comment type="cofactor">
    <cofactor evidence="10">
        <name>Mg(2+)</name>
        <dbReference type="ChEBI" id="CHEBI:18420"/>
    </cofactor>
    <cofactor evidence="10">
        <name>Mn(2+)</name>
        <dbReference type="ChEBI" id="CHEBI:29035"/>
    </cofactor>
</comment>
<dbReference type="EC" id="3.1.-.-" evidence="10"/>
<dbReference type="PATRIC" id="fig|476652.3.peg.3333"/>
<dbReference type="PANTHER" id="PTHR34353">
    <property type="entry name" value="CRISPR-ASSOCIATED ENDONUCLEASE CAS1 1"/>
    <property type="match status" value="1"/>
</dbReference>
<dbReference type="NCBIfam" id="TIGR00287">
    <property type="entry name" value="cas1"/>
    <property type="match status" value="1"/>
</dbReference>
<dbReference type="GO" id="GO:0051607">
    <property type="term" value="P:defense response to virus"/>
    <property type="evidence" value="ECO:0007669"/>
    <property type="project" value="UniProtKB-UniRule"/>
</dbReference>
<evidence type="ECO:0000256" key="2">
    <source>
        <dbReference type="ARBA" id="ARBA00022723"/>
    </source>
</evidence>
<dbReference type="GO" id="GO:0043571">
    <property type="term" value="P:maintenance of CRISPR repeat elements"/>
    <property type="evidence" value="ECO:0007669"/>
    <property type="project" value="UniProtKB-UniRule"/>
</dbReference>
<dbReference type="STRING" id="476652.DEAC_c31650"/>
<protein>
    <recommendedName>
        <fullName evidence="10">CRISPR-associated endonuclease Cas1</fullName>
        <ecNumber evidence="10">3.1.-.-</ecNumber>
    </recommendedName>
</protein>
<evidence type="ECO:0000256" key="7">
    <source>
        <dbReference type="ARBA" id="ARBA00023125"/>
    </source>
</evidence>
<sequence length="343" mass="38837">MRKLLNTLYVTSTNTYLSLDGENIVILKDEAEALRVPLHNLESIIAFGYTGASPALMGACAQRNIALSFMKSSGKFLGRVVGEVKGNVTLRKTQYRLSEDAAESHKIAQSFILGKIYNARWVLERATRDHGARLDVDKLKGVCQTLANALKLVEKSQDLEQLRGFEGEAAAQYFRVMDDLILQQKDDFYFKARNKRPPLDNVNAMLSFVYTLLAHDAAAALETVGLDPYVGFLHRDRPGRISLALDLMEELRAVYADRFVISLVNKREINGKGFTRMENGAVIMDDDTRKAILKAWQSRKQEEIRHPFLQEKIEWGLVPYAQAMLLARFIRGDLDGYPAFMWK</sequence>
<proteinExistence type="inferred from homology"/>
<dbReference type="GO" id="GO:0004520">
    <property type="term" value="F:DNA endonuclease activity"/>
    <property type="evidence" value="ECO:0007669"/>
    <property type="project" value="InterPro"/>
</dbReference>
<keyword evidence="2 10" id="KW-0479">Metal-binding</keyword>
<keyword evidence="1 10" id="KW-0540">Nuclease</keyword>
<dbReference type="EMBL" id="LDZY01000011">
    <property type="protein sequence ID" value="KLU64837.1"/>
    <property type="molecule type" value="Genomic_DNA"/>
</dbReference>
<keyword evidence="7 10" id="KW-0238">DNA-binding</keyword>
<dbReference type="InterPro" id="IPR042211">
    <property type="entry name" value="CRISPR-assoc_Cas1_N"/>
</dbReference>
<keyword evidence="12" id="KW-1185">Reference proteome</keyword>
<name>A0A0J1FNB7_9FIRM</name>
<dbReference type="Pfam" id="PF01867">
    <property type="entry name" value="Cas_Cas1"/>
    <property type="match status" value="1"/>
</dbReference>
<reference evidence="11 12" key="1">
    <citation type="submission" date="2015-06" db="EMBL/GenBank/DDBJ databases">
        <title>Draft genome of the moderately acidophilic sulfate reducer Candidatus Desulfosporosinus acididurans strain M1.</title>
        <authorList>
            <person name="Poehlein A."/>
            <person name="Petzsch P."/>
            <person name="Johnson B.D."/>
            <person name="Schloemann M."/>
            <person name="Daniel R."/>
            <person name="Muehling M."/>
        </authorList>
    </citation>
    <scope>NUCLEOTIDE SEQUENCE [LARGE SCALE GENOMIC DNA]</scope>
    <source>
        <strain evidence="11 12">M1</strain>
    </source>
</reference>
<keyword evidence="5 10" id="KW-0460">Magnesium</keyword>
<keyword evidence="6 10" id="KW-0051">Antiviral defense</keyword>
<evidence type="ECO:0000256" key="4">
    <source>
        <dbReference type="ARBA" id="ARBA00022801"/>
    </source>
</evidence>
<evidence type="ECO:0000256" key="6">
    <source>
        <dbReference type="ARBA" id="ARBA00023118"/>
    </source>
</evidence>
<evidence type="ECO:0000313" key="12">
    <source>
        <dbReference type="Proteomes" id="UP000036356"/>
    </source>
</evidence>
<dbReference type="NCBIfam" id="TIGR03640">
    <property type="entry name" value="cas1_DVULG"/>
    <property type="match status" value="1"/>
</dbReference>
<dbReference type="Gene3D" id="3.100.10.20">
    <property type="entry name" value="CRISPR-associated endonuclease Cas1, N-terminal domain"/>
    <property type="match status" value="1"/>
</dbReference>
<dbReference type="InterPro" id="IPR042206">
    <property type="entry name" value="CRISPR-assoc_Cas1_C"/>
</dbReference>
<dbReference type="AlphaFoldDB" id="A0A0J1FNB7"/>
<comment type="similarity">
    <text evidence="10">Belongs to the CRISPR-associated endonuclease Cas1 family.</text>
</comment>
<feature type="binding site" evidence="10">
    <location>
        <position position="249"/>
    </location>
    <ligand>
        <name>Mn(2+)</name>
        <dbReference type="ChEBI" id="CHEBI:29035"/>
    </ligand>
</feature>
<evidence type="ECO:0000256" key="10">
    <source>
        <dbReference type="HAMAP-Rule" id="MF_01470"/>
    </source>
</evidence>
<dbReference type="PANTHER" id="PTHR34353:SF2">
    <property type="entry name" value="CRISPR-ASSOCIATED ENDONUCLEASE CAS1 1"/>
    <property type="match status" value="1"/>
</dbReference>
<gene>
    <name evidence="10 11" type="primary">cas1</name>
    <name evidence="11" type="ORF">DEAC_c31650</name>
</gene>
<dbReference type="RefSeq" id="WP_047810983.1">
    <property type="nucleotide sequence ID" value="NZ_LDZY01000011.1"/>
</dbReference>
<dbReference type="HAMAP" id="MF_01470">
    <property type="entry name" value="Cas1"/>
    <property type="match status" value="1"/>
</dbReference>
<dbReference type="GO" id="GO:0003677">
    <property type="term" value="F:DNA binding"/>
    <property type="evidence" value="ECO:0007669"/>
    <property type="project" value="UniProtKB-KW"/>
</dbReference>
<dbReference type="InterPro" id="IPR002729">
    <property type="entry name" value="CRISPR-assoc_Cas1"/>
</dbReference>
<dbReference type="Proteomes" id="UP000036356">
    <property type="component" value="Unassembled WGS sequence"/>
</dbReference>
<dbReference type="GO" id="GO:0016787">
    <property type="term" value="F:hydrolase activity"/>
    <property type="evidence" value="ECO:0007669"/>
    <property type="project" value="UniProtKB-KW"/>
</dbReference>
<accession>A0A0J1FNB7</accession>
<feature type="binding site" evidence="10">
    <location>
        <position position="234"/>
    </location>
    <ligand>
        <name>Mn(2+)</name>
        <dbReference type="ChEBI" id="CHEBI:29035"/>
    </ligand>
</feature>
<evidence type="ECO:0000313" key="11">
    <source>
        <dbReference type="EMBL" id="KLU64837.1"/>
    </source>
</evidence>
<evidence type="ECO:0000256" key="1">
    <source>
        <dbReference type="ARBA" id="ARBA00022722"/>
    </source>
</evidence>
<comment type="function">
    <text evidence="10">CRISPR (clustered regularly interspaced short palindromic repeat), is an adaptive immune system that provides protection against mobile genetic elements (viruses, transposable elements and conjugative plasmids). CRISPR clusters contain spacers, sequences complementary to antecedent mobile elements, and target invading nucleic acids. CRISPR clusters are transcribed and processed into CRISPR RNA (crRNA). Acts as a dsDNA endonuclease. Involved in the integration of spacer DNA into the CRISPR cassette.</text>
</comment>
<organism evidence="11 12">
    <name type="scientific">Desulfosporosinus acididurans</name>
    <dbReference type="NCBI Taxonomy" id="476652"/>
    <lineage>
        <taxon>Bacteria</taxon>
        <taxon>Bacillati</taxon>
        <taxon>Bacillota</taxon>
        <taxon>Clostridia</taxon>
        <taxon>Eubacteriales</taxon>
        <taxon>Desulfitobacteriaceae</taxon>
        <taxon>Desulfosporosinus</taxon>
    </lineage>
</organism>
<keyword evidence="3 10" id="KW-0255">Endonuclease</keyword>
<comment type="caution">
    <text evidence="11">The sequence shown here is derived from an EMBL/GenBank/DDBJ whole genome shotgun (WGS) entry which is preliminary data.</text>
</comment>